<proteinExistence type="predicted"/>
<accession>A0A4U0QNE3</accession>
<comment type="caution">
    <text evidence="2">The sequence shown here is derived from an EMBL/GenBank/DDBJ whole genome shotgun (WGS) entry which is preliminary data.</text>
</comment>
<evidence type="ECO:0000313" key="2">
    <source>
        <dbReference type="EMBL" id="TJZ83030.1"/>
    </source>
</evidence>
<keyword evidence="3" id="KW-1185">Reference proteome</keyword>
<dbReference type="EMBL" id="SUNH01000018">
    <property type="protein sequence ID" value="TJZ83030.1"/>
    <property type="molecule type" value="Genomic_DNA"/>
</dbReference>
<reference evidence="2 3" key="1">
    <citation type="submission" date="2019-04" db="EMBL/GenBank/DDBJ databases">
        <authorList>
            <person name="Li J."/>
        </authorList>
    </citation>
    <scope>NUCLEOTIDE SEQUENCE [LARGE SCALE GENOMIC DNA]</scope>
    <source>
        <strain evidence="2 3">CCTCC AB2016182</strain>
    </source>
</reference>
<dbReference type="AlphaFoldDB" id="A0A4U0QNE3"/>
<protein>
    <submittedName>
        <fullName evidence="2">Glycosyltransferase family 25 protein</fullName>
    </submittedName>
</protein>
<dbReference type="OrthoDB" id="259382at2"/>
<keyword evidence="2" id="KW-0808">Transferase</keyword>
<dbReference type="RefSeq" id="WP_136857245.1">
    <property type="nucleotide sequence ID" value="NZ_SUNH01000018.1"/>
</dbReference>
<feature type="domain" description="Glycosyl transferase family 25" evidence="1">
    <location>
        <begin position="20"/>
        <end position="191"/>
    </location>
</feature>
<evidence type="ECO:0000259" key="1">
    <source>
        <dbReference type="Pfam" id="PF01755"/>
    </source>
</evidence>
<dbReference type="Pfam" id="PF01755">
    <property type="entry name" value="Glyco_transf_25"/>
    <property type="match status" value="1"/>
</dbReference>
<dbReference type="GO" id="GO:0016740">
    <property type="term" value="F:transferase activity"/>
    <property type="evidence" value="ECO:0007669"/>
    <property type="project" value="UniProtKB-KW"/>
</dbReference>
<dbReference type="CDD" id="cd06532">
    <property type="entry name" value="Glyco_transf_25"/>
    <property type="match status" value="1"/>
</dbReference>
<evidence type="ECO:0000313" key="3">
    <source>
        <dbReference type="Proteomes" id="UP000306223"/>
    </source>
</evidence>
<name>A0A4U0QNE3_9RHOB</name>
<organism evidence="2 3">
    <name type="scientific">Paracoccus hibiscisoli</name>
    <dbReference type="NCBI Taxonomy" id="2023261"/>
    <lineage>
        <taxon>Bacteria</taxon>
        <taxon>Pseudomonadati</taxon>
        <taxon>Pseudomonadota</taxon>
        <taxon>Alphaproteobacteria</taxon>
        <taxon>Rhodobacterales</taxon>
        <taxon>Paracoccaceae</taxon>
        <taxon>Paracoccus</taxon>
    </lineage>
</organism>
<dbReference type="InterPro" id="IPR002654">
    <property type="entry name" value="Glyco_trans_25"/>
</dbReference>
<dbReference type="Proteomes" id="UP000306223">
    <property type="component" value="Unassembled WGS sequence"/>
</dbReference>
<gene>
    <name evidence="2" type="ORF">FA740_13195</name>
</gene>
<sequence length="279" mass="30667">MTTVPSDAGTVLPLSGRHLAVYLINMAGAQARLTAMQAQLAALDLPFTRIEGVDGRALTFPIPEFDERAYRLLHGRRTTPPEVGCYLSHVACARAFLDSGADLALILEDDVSFDPDLIGVLDRAAVQGAWWNLLRLTSVNRGRKYAVRDLGQGRRLALALTREKGAGAYVIDRRAAQWIVTDLMPMRLAWDIAFDLEYLDGLRAAFVDPLPASQRSDHPTQIQAGLRAYKLGRSRYLTVLPYRAWLEAARLACRGTRLIRARLGLGPQPAQHGGTGQQA</sequence>